<dbReference type="InterPro" id="IPR001087">
    <property type="entry name" value="GDSL"/>
</dbReference>
<evidence type="ECO:0008006" key="5">
    <source>
        <dbReference type="Google" id="ProtNLM"/>
    </source>
</evidence>
<reference evidence="3" key="1">
    <citation type="submission" date="2020-10" db="EMBL/GenBank/DDBJ databases">
        <title>Unveiling of a novel bifunctional photoreceptor, Dualchrome1, isolated from a cosmopolitan green alga.</title>
        <authorList>
            <person name="Suzuki S."/>
            <person name="Kawachi M."/>
        </authorList>
    </citation>
    <scope>NUCLEOTIDE SEQUENCE</scope>
    <source>
        <strain evidence="3">NIES 2893</strain>
    </source>
</reference>
<sequence>MHALAYVRHRVAGYVKYGCALKAKRLEKCAPVAAIAIAVVLSTHAIRAYGAAALAVAFYIGKGFERVFHVGPSCDDVEVLSDGTVRWKDAPEYKISYRKVCVFVGDSLTTGSVSDDWVSRVQSRNPRVMCIREARNGDLSINAISRAPRIKELARKCKASNVPFATVVLIGANDLIAATSKHMLENYRVNKGWMRKDAPTLATLESALVSLLDALVPLGTGTLFLSPPGLGEALPVDGDGSFLAAFPRAYRAAVARCDAKASIVSVDLRAEMSALVGKDALKDAVPFSAKTFEVCTVVSVLRHWFLGDSWDKIGASRGLYYTHDLVHLTSVGGEVVAQCANAFLAKVF</sequence>
<evidence type="ECO:0000256" key="1">
    <source>
        <dbReference type="ARBA" id="ARBA00008668"/>
    </source>
</evidence>
<protein>
    <recommendedName>
        <fullName evidence="5">SGNH hydrolase-type esterase domain-containing protein</fullName>
    </recommendedName>
</protein>
<dbReference type="SUPFAM" id="SSF52266">
    <property type="entry name" value="SGNH hydrolase"/>
    <property type="match status" value="1"/>
</dbReference>
<dbReference type="Gene3D" id="3.40.50.1110">
    <property type="entry name" value="SGNH hydrolase"/>
    <property type="match status" value="1"/>
</dbReference>
<dbReference type="EMBL" id="BNJQ01000040">
    <property type="protein sequence ID" value="GHP12250.1"/>
    <property type="molecule type" value="Genomic_DNA"/>
</dbReference>
<organism evidence="3 4">
    <name type="scientific">Pycnococcus provasolii</name>
    <dbReference type="NCBI Taxonomy" id="41880"/>
    <lineage>
        <taxon>Eukaryota</taxon>
        <taxon>Viridiplantae</taxon>
        <taxon>Chlorophyta</taxon>
        <taxon>Pseudoscourfieldiophyceae</taxon>
        <taxon>Pseudoscourfieldiales</taxon>
        <taxon>Pycnococcaceae</taxon>
        <taxon>Pycnococcus</taxon>
    </lineage>
</organism>
<keyword evidence="2" id="KW-0812">Transmembrane</keyword>
<dbReference type="InterPro" id="IPR036514">
    <property type="entry name" value="SGNH_hydro_sf"/>
</dbReference>
<evidence type="ECO:0000313" key="4">
    <source>
        <dbReference type="Proteomes" id="UP000660262"/>
    </source>
</evidence>
<dbReference type="GO" id="GO:0016788">
    <property type="term" value="F:hydrolase activity, acting on ester bonds"/>
    <property type="evidence" value="ECO:0007669"/>
    <property type="project" value="InterPro"/>
</dbReference>
<comment type="caution">
    <text evidence="3">The sequence shown here is derived from an EMBL/GenBank/DDBJ whole genome shotgun (WGS) entry which is preliminary data.</text>
</comment>
<dbReference type="Pfam" id="PF00657">
    <property type="entry name" value="Lipase_GDSL"/>
    <property type="match status" value="1"/>
</dbReference>
<evidence type="ECO:0000313" key="3">
    <source>
        <dbReference type="EMBL" id="GHP12250.1"/>
    </source>
</evidence>
<keyword evidence="2" id="KW-1133">Transmembrane helix</keyword>
<dbReference type="AlphaFoldDB" id="A0A830I2I3"/>
<evidence type="ECO:0000256" key="2">
    <source>
        <dbReference type="SAM" id="Phobius"/>
    </source>
</evidence>
<dbReference type="Proteomes" id="UP000660262">
    <property type="component" value="Unassembled WGS sequence"/>
</dbReference>
<keyword evidence="4" id="KW-1185">Reference proteome</keyword>
<name>A0A830I2I3_9CHLO</name>
<keyword evidence="2" id="KW-0472">Membrane</keyword>
<feature type="transmembrane region" description="Helical" evidence="2">
    <location>
        <begin position="32"/>
        <end position="60"/>
    </location>
</feature>
<accession>A0A830I2I3</accession>
<proteinExistence type="inferred from homology"/>
<gene>
    <name evidence="3" type="ORF">PPROV_001097800</name>
</gene>
<dbReference type="OrthoDB" id="421156at2759"/>
<comment type="similarity">
    <text evidence="1">Belongs to the 'GDSL' lipolytic enzyme family.</text>
</comment>